<dbReference type="EMBL" id="LT670818">
    <property type="protein sequence ID" value="SHG51096.1"/>
    <property type="molecule type" value="Genomic_DNA"/>
</dbReference>
<evidence type="ECO:0000313" key="2">
    <source>
        <dbReference type="EMBL" id="SHG51096.1"/>
    </source>
</evidence>
<feature type="transmembrane region" description="Helical" evidence="1">
    <location>
        <begin position="137"/>
        <end position="155"/>
    </location>
</feature>
<organism evidence="2 3">
    <name type="scientific">Bradyrhizobium erythrophlei</name>
    <dbReference type="NCBI Taxonomy" id="1437360"/>
    <lineage>
        <taxon>Bacteria</taxon>
        <taxon>Pseudomonadati</taxon>
        <taxon>Pseudomonadota</taxon>
        <taxon>Alphaproteobacteria</taxon>
        <taxon>Hyphomicrobiales</taxon>
        <taxon>Nitrobacteraceae</taxon>
        <taxon>Bradyrhizobium</taxon>
    </lineage>
</organism>
<evidence type="ECO:0000256" key="1">
    <source>
        <dbReference type="SAM" id="Phobius"/>
    </source>
</evidence>
<sequence>MAEAIISPDTSRNDLLKVASAGVISGILTPLMVPLIDRIAGTPGDFRIALVAIPFAVLVFILIRRLSANPWWAAWIGALVTMIAFVAAVNAAIFIDGQADNAAKAARNVLSGLAGGFVGAGLMALGIALLPAGPRDAAAWLPMLATGTVAGALLAIDNALDLDLASVLYPVWQAGVGAMLALALRRAKLS</sequence>
<feature type="transmembrane region" description="Helical" evidence="1">
    <location>
        <begin position="48"/>
        <end position="66"/>
    </location>
</feature>
<feature type="transmembrane region" description="Helical" evidence="1">
    <location>
        <begin position="109"/>
        <end position="131"/>
    </location>
</feature>
<reference evidence="2 3" key="1">
    <citation type="submission" date="2016-11" db="EMBL/GenBank/DDBJ databases">
        <authorList>
            <person name="Jaros S."/>
            <person name="Januszkiewicz K."/>
            <person name="Wedrychowicz H."/>
        </authorList>
    </citation>
    <scope>NUCLEOTIDE SEQUENCE [LARGE SCALE GENOMIC DNA]</scope>
    <source>
        <strain evidence="2 3">GAS242</strain>
    </source>
</reference>
<dbReference type="RefSeq" id="WP_079566478.1">
    <property type="nucleotide sequence ID" value="NZ_LT670818.1"/>
</dbReference>
<feature type="transmembrane region" description="Helical" evidence="1">
    <location>
        <begin position="167"/>
        <end position="184"/>
    </location>
</feature>
<name>A0A1M5KE26_9BRAD</name>
<protein>
    <submittedName>
        <fullName evidence="2">Uncharacterized protein</fullName>
    </submittedName>
</protein>
<keyword evidence="1" id="KW-0812">Transmembrane</keyword>
<dbReference type="OrthoDB" id="8237178at2"/>
<keyword evidence="1" id="KW-0472">Membrane</keyword>
<gene>
    <name evidence="2" type="ORF">SAMN05444169_2804</name>
</gene>
<feature type="transmembrane region" description="Helical" evidence="1">
    <location>
        <begin position="72"/>
        <end position="97"/>
    </location>
</feature>
<evidence type="ECO:0000313" key="3">
    <source>
        <dbReference type="Proteomes" id="UP000190675"/>
    </source>
</evidence>
<proteinExistence type="predicted"/>
<dbReference type="AlphaFoldDB" id="A0A1M5KE26"/>
<keyword evidence="1" id="KW-1133">Transmembrane helix</keyword>
<accession>A0A1M5KE26</accession>
<dbReference type="Proteomes" id="UP000190675">
    <property type="component" value="Chromosome I"/>
</dbReference>
<feature type="transmembrane region" description="Helical" evidence="1">
    <location>
        <begin position="18"/>
        <end position="36"/>
    </location>
</feature>